<dbReference type="SUPFAM" id="SSF51182">
    <property type="entry name" value="RmlC-like cupins"/>
    <property type="match status" value="1"/>
</dbReference>
<comment type="caution">
    <text evidence="2">The sequence shown here is derived from an EMBL/GenBank/DDBJ whole genome shotgun (WGS) entry which is preliminary data.</text>
</comment>
<keyword evidence="3" id="KW-1185">Reference proteome</keyword>
<organism evidence="2 3">
    <name type="scientific">Mesorhizobium tamadayense</name>
    <dbReference type="NCBI Taxonomy" id="425306"/>
    <lineage>
        <taxon>Bacteria</taxon>
        <taxon>Pseudomonadati</taxon>
        <taxon>Pseudomonadota</taxon>
        <taxon>Alphaproteobacteria</taxon>
        <taxon>Hyphomicrobiales</taxon>
        <taxon>Phyllobacteriaceae</taxon>
        <taxon>Mesorhizobium</taxon>
    </lineage>
</organism>
<dbReference type="OrthoDB" id="287220at2"/>
<evidence type="ECO:0000313" key="3">
    <source>
        <dbReference type="Proteomes" id="UP000273786"/>
    </source>
</evidence>
<reference evidence="2 3" key="1">
    <citation type="submission" date="2018-11" db="EMBL/GenBank/DDBJ databases">
        <title>the genome of Mesorhizobium tamadayense DSM 28320.</title>
        <authorList>
            <person name="Gao J."/>
        </authorList>
    </citation>
    <scope>NUCLEOTIDE SEQUENCE [LARGE SCALE GENOMIC DNA]</scope>
    <source>
        <strain evidence="2 3">DSM 28320</strain>
    </source>
</reference>
<feature type="domain" description="Cupin type-2" evidence="1">
    <location>
        <begin position="103"/>
        <end position="170"/>
    </location>
</feature>
<evidence type="ECO:0000313" key="2">
    <source>
        <dbReference type="EMBL" id="RRH98131.1"/>
    </source>
</evidence>
<protein>
    <submittedName>
        <fullName evidence="2">Cupin domain-containing protein</fullName>
    </submittedName>
</protein>
<dbReference type="EMBL" id="RQXT01000025">
    <property type="protein sequence ID" value="RRH98131.1"/>
    <property type="molecule type" value="Genomic_DNA"/>
</dbReference>
<dbReference type="InterPro" id="IPR013096">
    <property type="entry name" value="Cupin_2"/>
</dbReference>
<dbReference type="Proteomes" id="UP000273786">
    <property type="component" value="Unassembled WGS sequence"/>
</dbReference>
<accession>A0A3P3FHQ9</accession>
<dbReference type="CDD" id="cd02236">
    <property type="entry name" value="cupin_CV2614-like"/>
    <property type="match status" value="1"/>
</dbReference>
<dbReference type="InterPro" id="IPR011051">
    <property type="entry name" value="RmlC_Cupin_sf"/>
</dbReference>
<gene>
    <name evidence="2" type="ORF">EH240_19740</name>
</gene>
<proteinExistence type="predicted"/>
<dbReference type="AlphaFoldDB" id="A0A3P3FHQ9"/>
<dbReference type="Gene3D" id="2.60.120.10">
    <property type="entry name" value="Jelly Rolls"/>
    <property type="match status" value="1"/>
</dbReference>
<sequence>MDALGALAVTLADIDGGLRREPSLRADATCAILPTISWEEIVRKNLALALLLAAALSSTAANALDNSGTPVAVTPLATKTTTASGQPITLPQKNVEVQVSAYQIAPGATLPVHKHPFPRYAYVEAGTLKVTNVETGNSNTYKTGDFIVEMIGQWHQATNIGADPVKLLVIDQVEQGAKNTILKQ</sequence>
<dbReference type="InterPro" id="IPR014710">
    <property type="entry name" value="RmlC-like_jellyroll"/>
</dbReference>
<name>A0A3P3FHQ9_9HYPH</name>
<evidence type="ECO:0000259" key="1">
    <source>
        <dbReference type="Pfam" id="PF07883"/>
    </source>
</evidence>
<dbReference type="Pfam" id="PF07883">
    <property type="entry name" value="Cupin_2"/>
    <property type="match status" value="1"/>
</dbReference>